<reference evidence="2 3" key="1">
    <citation type="journal article" date="2019" name="Sci. Rep.">
        <title>Orb-weaving spider Araneus ventricosus genome elucidates the spidroin gene catalogue.</title>
        <authorList>
            <person name="Kono N."/>
            <person name="Nakamura H."/>
            <person name="Ohtoshi R."/>
            <person name="Moran D.A.P."/>
            <person name="Shinohara A."/>
            <person name="Yoshida Y."/>
            <person name="Fujiwara M."/>
            <person name="Mori M."/>
            <person name="Tomita M."/>
            <person name="Arakawa K."/>
        </authorList>
    </citation>
    <scope>NUCLEOTIDE SEQUENCE [LARGE SCALE GENOMIC DNA]</scope>
</reference>
<feature type="non-terminal residue" evidence="2">
    <location>
        <position position="130"/>
    </location>
</feature>
<organism evidence="2 3">
    <name type="scientific">Araneus ventricosus</name>
    <name type="common">Orbweaver spider</name>
    <name type="synonym">Epeira ventricosa</name>
    <dbReference type="NCBI Taxonomy" id="182803"/>
    <lineage>
        <taxon>Eukaryota</taxon>
        <taxon>Metazoa</taxon>
        <taxon>Ecdysozoa</taxon>
        <taxon>Arthropoda</taxon>
        <taxon>Chelicerata</taxon>
        <taxon>Arachnida</taxon>
        <taxon>Araneae</taxon>
        <taxon>Araneomorphae</taxon>
        <taxon>Entelegynae</taxon>
        <taxon>Araneoidea</taxon>
        <taxon>Araneidae</taxon>
        <taxon>Araneus</taxon>
    </lineage>
</organism>
<keyword evidence="1" id="KW-0812">Transmembrane</keyword>
<evidence type="ECO:0000313" key="2">
    <source>
        <dbReference type="EMBL" id="GBO24015.1"/>
    </source>
</evidence>
<name>A0A4Y2VFE9_ARAVE</name>
<evidence type="ECO:0000313" key="3">
    <source>
        <dbReference type="Proteomes" id="UP000499080"/>
    </source>
</evidence>
<proteinExistence type="predicted"/>
<keyword evidence="3" id="KW-1185">Reference proteome</keyword>
<dbReference type="OrthoDB" id="5547497at2759"/>
<feature type="transmembrane region" description="Helical" evidence="1">
    <location>
        <begin position="49"/>
        <end position="72"/>
    </location>
</feature>
<feature type="transmembrane region" description="Helical" evidence="1">
    <location>
        <begin position="13"/>
        <end position="37"/>
    </location>
</feature>
<evidence type="ECO:0000256" key="1">
    <source>
        <dbReference type="SAM" id="Phobius"/>
    </source>
</evidence>
<protein>
    <submittedName>
        <fullName evidence="2">GDP-fucose transporter 1</fullName>
    </submittedName>
</protein>
<dbReference type="EMBL" id="BGPR01047023">
    <property type="protein sequence ID" value="GBO24015.1"/>
    <property type="molecule type" value="Genomic_DNA"/>
</dbReference>
<gene>
    <name evidence="2" type="primary">SLC35C1</name>
    <name evidence="2" type="ORF">AVEN_112093_1</name>
</gene>
<sequence length="130" mass="14459">MAVKVQESLPSKYIRIFVVVSCYWFVSISLVFVNKYLLSSDHFKINAPLFVTCFQCVVTVALCSVLSFLAAVVPSLISFPSVKISVGILRAVLPLSLIFVAMITFNNLCLKYVGVPFYYIGRSLTTVFNV</sequence>
<accession>A0A4Y2VFE9</accession>
<keyword evidence="1" id="KW-0472">Membrane</keyword>
<dbReference type="AlphaFoldDB" id="A0A4Y2VFE9"/>
<dbReference type="Proteomes" id="UP000499080">
    <property type="component" value="Unassembled WGS sequence"/>
</dbReference>
<feature type="transmembrane region" description="Helical" evidence="1">
    <location>
        <begin position="84"/>
        <end position="105"/>
    </location>
</feature>
<comment type="caution">
    <text evidence="2">The sequence shown here is derived from an EMBL/GenBank/DDBJ whole genome shotgun (WGS) entry which is preliminary data.</text>
</comment>
<keyword evidence="1" id="KW-1133">Transmembrane helix</keyword>